<organism evidence="2 3">
    <name type="scientific">Lepraria neglecta</name>
    <dbReference type="NCBI Taxonomy" id="209136"/>
    <lineage>
        <taxon>Eukaryota</taxon>
        <taxon>Fungi</taxon>
        <taxon>Dikarya</taxon>
        <taxon>Ascomycota</taxon>
        <taxon>Pezizomycotina</taxon>
        <taxon>Lecanoromycetes</taxon>
        <taxon>OSLEUM clade</taxon>
        <taxon>Lecanoromycetidae</taxon>
        <taxon>Lecanorales</taxon>
        <taxon>Lecanorineae</taxon>
        <taxon>Stereocaulaceae</taxon>
        <taxon>Lepraria</taxon>
    </lineage>
</organism>
<protein>
    <submittedName>
        <fullName evidence="2">Uncharacterized protein</fullName>
    </submittedName>
</protein>
<dbReference type="AlphaFoldDB" id="A0AAD9ZDM9"/>
<name>A0AAD9ZDM9_9LECA</name>
<proteinExistence type="predicted"/>
<feature type="compositionally biased region" description="Polar residues" evidence="1">
    <location>
        <begin position="301"/>
        <end position="317"/>
    </location>
</feature>
<feature type="region of interest" description="Disordered" evidence="1">
    <location>
        <begin position="45"/>
        <end position="65"/>
    </location>
</feature>
<evidence type="ECO:0000313" key="3">
    <source>
        <dbReference type="Proteomes" id="UP001276659"/>
    </source>
</evidence>
<keyword evidence="3" id="KW-1185">Reference proteome</keyword>
<comment type="caution">
    <text evidence="2">The sequence shown here is derived from an EMBL/GenBank/DDBJ whole genome shotgun (WGS) entry which is preliminary data.</text>
</comment>
<gene>
    <name evidence="2" type="ORF">OEA41_001693</name>
</gene>
<feature type="region of interest" description="Disordered" evidence="1">
    <location>
        <begin position="300"/>
        <end position="329"/>
    </location>
</feature>
<dbReference type="EMBL" id="JASNWA010000006">
    <property type="protein sequence ID" value="KAK3174447.1"/>
    <property type="molecule type" value="Genomic_DNA"/>
</dbReference>
<evidence type="ECO:0000256" key="1">
    <source>
        <dbReference type="SAM" id="MobiDB-lite"/>
    </source>
</evidence>
<accession>A0AAD9ZDM9</accession>
<dbReference type="Proteomes" id="UP001276659">
    <property type="component" value="Unassembled WGS sequence"/>
</dbReference>
<evidence type="ECO:0000313" key="2">
    <source>
        <dbReference type="EMBL" id="KAK3174447.1"/>
    </source>
</evidence>
<reference evidence="2" key="1">
    <citation type="submission" date="2022-11" db="EMBL/GenBank/DDBJ databases">
        <title>Chromosomal genome sequence assembly and mating type (MAT) locus characterization of the leprose asexual lichenized fungus Lepraria neglecta (Nyl.) Erichsen.</title>
        <authorList>
            <person name="Allen J.L."/>
            <person name="Pfeffer B."/>
        </authorList>
    </citation>
    <scope>NUCLEOTIDE SEQUENCE</scope>
    <source>
        <strain evidence="2">Allen 5258</strain>
    </source>
</reference>
<sequence>MVQIAERAYLLDDQVDKIGLIENAHRQWDGQAIFEWQWDDRSVSEGARDSDSISGLNEPLEQSSSDDAMRNLEYAQENPLDQHSDGIQPSLFFPPIETVCFMCGGLLDAEGLCVPCLSQCSYVSSGEETKWPEICSERTTSGINLTSEVTLGQPHSNRDLWDFSSYQIYDNRAADTEQSRCHWCGAAAIFPGDDTCFPCFSGLKVGTGFDSSWNVPLPVPDYMSLKRLALESEEPSKVIRRGSMLEQKDHAKGLSNSRGGACQRCRVSHTKCVHKVQEGQSQLIHPRTSSHLELESVGLFGSTSPIRQPSEMSSGRESSADEQPSPVKF</sequence>
<feature type="compositionally biased region" description="Polar residues" evidence="1">
    <location>
        <begin position="52"/>
        <end position="65"/>
    </location>
</feature>